<dbReference type="InterPro" id="IPR050723">
    <property type="entry name" value="CFA/CMAS"/>
</dbReference>
<dbReference type="AlphaFoldDB" id="X0V0B1"/>
<comment type="caution">
    <text evidence="2">The sequence shown here is derived from an EMBL/GenBank/DDBJ whole genome shotgun (WGS) entry which is preliminary data.</text>
</comment>
<sequence length="158" mass="17630">MFERKVESHQEEAFLGIDNARKYAESARKSMLRYRAFLKNLQSLDVEGRYLEIGAGPGVLAVEIAYAHPEVEITAVEISPDMATVGGEYVAKNGLEDRIEFVLGDAEDKGLIDSLGEFNLVYCTYMLHHWVDAAKAISNPNCAIANDGVLFLYDLRRV</sequence>
<accession>X0V0B1</accession>
<feature type="non-terminal residue" evidence="2">
    <location>
        <position position="158"/>
    </location>
</feature>
<dbReference type="PANTHER" id="PTHR43667">
    <property type="entry name" value="CYCLOPROPANE-FATTY-ACYL-PHOSPHOLIPID SYNTHASE"/>
    <property type="match status" value="1"/>
</dbReference>
<reference evidence="2" key="1">
    <citation type="journal article" date="2014" name="Front. Microbiol.">
        <title>High frequency of phylogenetically diverse reductive dehalogenase-homologous genes in deep subseafloor sedimentary metagenomes.</title>
        <authorList>
            <person name="Kawai M."/>
            <person name="Futagami T."/>
            <person name="Toyoda A."/>
            <person name="Takaki Y."/>
            <person name="Nishi S."/>
            <person name="Hori S."/>
            <person name="Arai W."/>
            <person name="Tsubouchi T."/>
            <person name="Morono Y."/>
            <person name="Uchiyama I."/>
            <person name="Ito T."/>
            <person name="Fujiyama A."/>
            <person name="Inagaki F."/>
            <person name="Takami H."/>
        </authorList>
    </citation>
    <scope>NUCLEOTIDE SEQUENCE</scope>
    <source>
        <strain evidence="2">Expedition CK06-06</strain>
    </source>
</reference>
<dbReference type="PANTHER" id="PTHR43667:SF2">
    <property type="entry name" value="FATTY ACID C-METHYL TRANSFERASE"/>
    <property type="match status" value="1"/>
</dbReference>
<proteinExistence type="predicted"/>
<evidence type="ECO:0000259" key="1">
    <source>
        <dbReference type="Pfam" id="PF13649"/>
    </source>
</evidence>
<dbReference type="Pfam" id="PF13649">
    <property type="entry name" value="Methyltransf_25"/>
    <property type="match status" value="1"/>
</dbReference>
<evidence type="ECO:0000313" key="2">
    <source>
        <dbReference type="EMBL" id="GAG11505.1"/>
    </source>
</evidence>
<dbReference type="InterPro" id="IPR029063">
    <property type="entry name" value="SAM-dependent_MTases_sf"/>
</dbReference>
<dbReference type="SUPFAM" id="SSF53335">
    <property type="entry name" value="S-adenosyl-L-methionine-dependent methyltransferases"/>
    <property type="match status" value="1"/>
</dbReference>
<organism evidence="2">
    <name type="scientific">marine sediment metagenome</name>
    <dbReference type="NCBI Taxonomy" id="412755"/>
    <lineage>
        <taxon>unclassified sequences</taxon>
        <taxon>metagenomes</taxon>
        <taxon>ecological metagenomes</taxon>
    </lineage>
</organism>
<dbReference type="Gene3D" id="3.40.50.150">
    <property type="entry name" value="Vaccinia Virus protein VP39"/>
    <property type="match status" value="1"/>
</dbReference>
<dbReference type="CDD" id="cd02440">
    <property type="entry name" value="AdoMet_MTases"/>
    <property type="match status" value="1"/>
</dbReference>
<name>X0V0B1_9ZZZZ</name>
<protein>
    <recommendedName>
        <fullName evidence="1">Methyltransferase domain-containing protein</fullName>
    </recommendedName>
</protein>
<feature type="domain" description="Methyltransferase" evidence="1">
    <location>
        <begin position="51"/>
        <end position="137"/>
    </location>
</feature>
<gene>
    <name evidence="2" type="ORF">S01H1_33496</name>
</gene>
<dbReference type="EMBL" id="BARS01020800">
    <property type="protein sequence ID" value="GAG11505.1"/>
    <property type="molecule type" value="Genomic_DNA"/>
</dbReference>
<dbReference type="InterPro" id="IPR041698">
    <property type="entry name" value="Methyltransf_25"/>
</dbReference>